<name>A0ABS8WGQ0_9GAMM</name>
<organism evidence="2 3">
    <name type="scientific">Motilimonas cestriensis</name>
    <dbReference type="NCBI Taxonomy" id="2742685"/>
    <lineage>
        <taxon>Bacteria</taxon>
        <taxon>Pseudomonadati</taxon>
        <taxon>Pseudomonadota</taxon>
        <taxon>Gammaproteobacteria</taxon>
        <taxon>Alteromonadales</taxon>
        <taxon>Alteromonadales genera incertae sedis</taxon>
        <taxon>Motilimonas</taxon>
    </lineage>
</organism>
<keyword evidence="1" id="KW-0812">Transmembrane</keyword>
<proteinExistence type="predicted"/>
<gene>
    <name evidence="2" type="ORF">K6Y31_18650</name>
</gene>
<keyword evidence="3" id="KW-1185">Reference proteome</keyword>
<evidence type="ECO:0000256" key="1">
    <source>
        <dbReference type="SAM" id="Phobius"/>
    </source>
</evidence>
<evidence type="ECO:0000313" key="3">
    <source>
        <dbReference type="Proteomes" id="UP001201273"/>
    </source>
</evidence>
<reference evidence="2 3" key="1">
    <citation type="journal article" date="2022" name="Environ. Microbiol. Rep.">
        <title>Eco-phylogenetic analyses reveal divergent evolution of vitamin B12 metabolism in the marine bacterial family 'Psychromonadaceae'.</title>
        <authorList>
            <person name="Jin X."/>
            <person name="Yang Y."/>
            <person name="Cao H."/>
            <person name="Gao B."/>
            <person name="Zhao Z."/>
        </authorList>
    </citation>
    <scope>NUCLEOTIDE SEQUENCE [LARGE SCALE GENOMIC DNA]</scope>
    <source>
        <strain evidence="2 3">MKS20</strain>
    </source>
</reference>
<feature type="transmembrane region" description="Helical" evidence="1">
    <location>
        <begin position="71"/>
        <end position="96"/>
    </location>
</feature>
<accession>A0ABS8WGQ0</accession>
<keyword evidence="1" id="KW-0472">Membrane</keyword>
<sequence>MKRKDRGCYCSLWQQSPETLIEQGVKKGYCGVCNICDQQGHLRHAPGAFPYTDAWCDQCFKVQSVINLLQALAIPMLVGSLFFQAWLFTGLAALLFGQGYWLNNDGKAIIRKLSRKLV</sequence>
<comment type="caution">
    <text evidence="2">The sequence shown here is derived from an EMBL/GenBank/DDBJ whole genome shotgun (WGS) entry which is preliminary data.</text>
</comment>
<keyword evidence="1" id="KW-1133">Transmembrane helix</keyword>
<protein>
    <submittedName>
        <fullName evidence="2">Uncharacterized protein</fullName>
    </submittedName>
</protein>
<evidence type="ECO:0000313" key="2">
    <source>
        <dbReference type="EMBL" id="MCE2596801.1"/>
    </source>
</evidence>
<dbReference type="Proteomes" id="UP001201273">
    <property type="component" value="Unassembled WGS sequence"/>
</dbReference>
<dbReference type="EMBL" id="JAIMJA010000025">
    <property type="protein sequence ID" value="MCE2596801.1"/>
    <property type="molecule type" value="Genomic_DNA"/>
</dbReference>
<dbReference type="RefSeq" id="WP_233054513.1">
    <property type="nucleotide sequence ID" value="NZ_JAIMJA010000025.1"/>
</dbReference>